<name>A0ABR3G680_9PEZI</name>
<evidence type="ECO:0000256" key="1">
    <source>
        <dbReference type="SAM" id="MobiDB-lite"/>
    </source>
</evidence>
<protein>
    <submittedName>
        <fullName evidence="2">Uncharacterized protein</fullName>
    </submittedName>
</protein>
<evidence type="ECO:0000313" key="3">
    <source>
        <dbReference type="Proteomes" id="UP001447188"/>
    </source>
</evidence>
<evidence type="ECO:0000313" key="2">
    <source>
        <dbReference type="EMBL" id="KAL0631429.1"/>
    </source>
</evidence>
<proteinExistence type="predicted"/>
<keyword evidence="3" id="KW-1185">Reference proteome</keyword>
<dbReference type="Proteomes" id="UP001447188">
    <property type="component" value="Unassembled WGS sequence"/>
</dbReference>
<reference evidence="2 3" key="1">
    <citation type="submission" date="2024-02" db="EMBL/GenBank/DDBJ databases">
        <title>Discinaceae phylogenomics.</title>
        <authorList>
            <person name="Dirks A.C."/>
            <person name="James T.Y."/>
        </authorList>
    </citation>
    <scope>NUCLEOTIDE SEQUENCE [LARGE SCALE GENOMIC DNA]</scope>
    <source>
        <strain evidence="2 3">ACD0624</strain>
    </source>
</reference>
<feature type="region of interest" description="Disordered" evidence="1">
    <location>
        <begin position="38"/>
        <end position="67"/>
    </location>
</feature>
<accession>A0ABR3G680</accession>
<dbReference type="EMBL" id="JBBBZM010000251">
    <property type="protein sequence ID" value="KAL0631429.1"/>
    <property type="molecule type" value="Genomic_DNA"/>
</dbReference>
<comment type="caution">
    <text evidence="2">The sequence shown here is derived from an EMBL/GenBank/DDBJ whole genome shotgun (WGS) entry which is preliminary data.</text>
</comment>
<sequence>MNADQGIAACIEDARKHFNSPSNFTLVQIAFSPPSLSLISSQTGPGQNTRSKRMPTPPSSDLGTKYSGEGRIYIDNESVTTSDKEPGAVYEGTAFDYERRIRQEASETAARRKVGLRESQGLGMGIVSMAITQRQYGGFGNVEEVLKKLQDVAMHSVYAVAMQRKGCRDRETNVIKWITPGCVWVRDVWK</sequence>
<gene>
    <name evidence="2" type="ORF">Q9L58_009709</name>
</gene>
<organism evidence="2 3">
    <name type="scientific">Discina gigas</name>
    <dbReference type="NCBI Taxonomy" id="1032678"/>
    <lineage>
        <taxon>Eukaryota</taxon>
        <taxon>Fungi</taxon>
        <taxon>Dikarya</taxon>
        <taxon>Ascomycota</taxon>
        <taxon>Pezizomycotina</taxon>
        <taxon>Pezizomycetes</taxon>
        <taxon>Pezizales</taxon>
        <taxon>Discinaceae</taxon>
        <taxon>Discina</taxon>
    </lineage>
</organism>
<feature type="compositionally biased region" description="Polar residues" evidence="1">
    <location>
        <begin position="38"/>
        <end position="49"/>
    </location>
</feature>